<dbReference type="CDD" id="cd13603">
    <property type="entry name" value="PBP2_TRAP_Siap_TeaA_like"/>
    <property type="match status" value="1"/>
</dbReference>
<evidence type="ECO:0000313" key="6">
    <source>
        <dbReference type="EMBL" id="MCE7029475.1"/>
    </source>
</evidence>
<keyword evidence="4 5" id="KW-0732">Signal</keyword>
<sequence>MRRLTAALAALMLSTGLAAAQEYTIRLGHAQSTTDVFHIGAEKFKEELEAATDGRVEVIIYPSSQLGAIRDMIEGLRVGTVQVVLDAPSRLATYTPLGDLFKTPYLFETREEGEAMWNSEGGAGVIDTIAEASEIRILAVAWRGARHITANREIHTPEDMEGLKIRVPPTSLPVAMFERLGASPTPMDFNEVYLALQQGIIDAQENPLTTNWTNNFQEVTDYLVLTGHVKDFAGFMMGEAYFESLPKDIQEAAVEAARSASAVIGDYVVAEEENFIQKFRDAGVTVIEPDQAAFEARFDGFMEEFSPELAEQVTRLKGGASN</sequence>
<dbReference type="GO" id="GO:0030288">
    <property type="term" value="C:outer membrane-bounded periplasmic space"/>
    <property type="evidence" value="ECO:0007669"/>
    <property type="project" value="InterPro"/>
</dbReference>
<feature type="signal peptide" evidence="5">
    <location>
        <begin position="1"/>
        <end position="20"/>
    </location>
</feature>
<dbReference type="InterPro" id="IPR018389">
    <property type="entry name" value="DctP_fam"/>
</dbReference>
<dbReference type="NCBIfam" id="TIGR00787">
    <property type="entry name" value="dctP"/>
    <property type="match status" value="1"/>
</dbReference>
<keyword evidence="3" id="KW-0813">Transport</keyword>
<dbReference type="Pfam" id="PF03480">
    <property type="entry name" value="DctP"/>
    <property type="match status" value="1"/>
</dbReference>
<comment type="caution">
    <text evidence="6">The sequence shown here is derived from an EMBL/GenBank/DDBJ whole genome shotgun (WGS) entry which is preliminary data.</text>
</comment>
<reference evidence="6" key="1">
    <citation type="submission" date="2022-01" db="EMBL/GenBank/DDBJ databases">
        <title>Jiella avicenniae sp. nov., a novel endophytic bacterium isolated from bark of Avicennia marina.</title>
        <authorList>
            <person name="Tuo L."/>
        </authorList>
    </citation>
    <scope>NUCLEOTIDE SEQUENCE</scope>
    <source>
        <strain evidence="6">CBK1P-4</strain>
    </source>
</reference>
<dbReference type="NCBIfam" id="NF037995">
    <property type="entry name" value="TRAP_S1"/>
    <property type="match status" value="1"/>
</dbReference>
<accession>A0A9X1P145</accession>
<organism evidence="6 7">
    <name type="scientific">Jiella avicenniae</name>
    <dbReference type="NCBI Taxonomy" id="2907202"/>
    <lineage>
        <taxon>Bacteria</taxon>
        <taxon>Pseudomonadati</taxon>
        <taxon>Pseudomonadota</taxon>
        <taxon>Alphaproteobacteria</taxon>
        <taxon>Hyphomicrobiales</taxon>
        <taxon>Aurantimonadaceae</taxon>
        <taxon>Jiella</taxon>
    </lineage>
</organism>
<dbReference type="PANTHER" id="PTHR33376">
    <property type="match status" value="1"/>
</dbReference>
<dbReference type="RefSeq" id="WP_233720468.1">
    <property type="nucleotide sequence ID" value="NZ_JAJUWU010000016.1"/>
</dbReference>
<name>A0A9X1P145_9HYPH</name>
<dbReference type="InterPro" id="IPR004682">
    <property type="entry name" value="TRAP_DctP"/>
</dbReference>
<evidence type="ECO:0000313" key="7">
    <source>
        <dbReference type="Proteomes" id="UP001139035"/>
    </source>
</evidence>
<evidence type="ECO:0000256" key="2">
    <source>
        <dbReference type="ARBA" id="ARBA00009023"/>
    </source>
</evidence>
<gene>
    <name evidence="6" type="ORF">LZD57_15900</name>
</gene>
<dbReference type="PANTHER" id="PTHR33376:SF4">
    <property type="entry name" value="SIALIC ACID-BINDING PERIPLASMIC PROTEIN SIAP"/>
    <property type="match status" value="1"/>
</dbReference>
<feature type="chain" id="PRO_5040797333" evidence="5">
    <location>
        <begin position="21"/>
        <end position="322"/>
    </location>
</feature>
<comment type="subcellular location">
    <subcellularLocation>
        <location evidence="1">Cell envelope</location>
    </subcellularLocation>
</comment>
<dbReference type="Gene3D" id="3.40.190.170">
    <property type="entry name" value="Bacterial extracellular solute-binding protein, family 7"/>
    <property type="match status" value="1"/>
</dbReference>
<dbReference type="PIRSF" id="PIRSF006470">
    <property type="entry name" value="DctB"/>
    <property type="match status" value="1"/>
</dbReference>
<protein>
    <submittedName>
        <fullName evidence="6">TRAP transporter substrate-binding protein</fullName>
    </submittedName>
</protein>
<proteinExistence type="inferred from homology"/>
<dbReference type="Proteomes" id="UP001139035">
    <property type="component" value="Unassembled WGS sequence"/>
</dbReference>
<dbReference type="AlphaFoldDB" id="A0A9X1P145"/>
<evidence type="ECO:0000256" key="4">
    <source>
        <dbReference type="ARBA" id="ARBA00022729"/>
    </source>
</evidence>
<dbReference type="EMBL" id="JAJUWU010000016">
    <property type="protein sequence ID" value="MCE7029475.1"/>
    <property type="molecule type" value="Genomic_DNA"/>
</dbReference>
<comment type="similarity">
    <text evidence="2">Belongs to the bacterial solute-binding protein 7 family.</text>
</comment>
<evidence type="ECO:0000256" key="1">
    <source>
        <dbReference type="ARBA" id="ARBA00004196"/>
    </source>
</evidence>
<dbReference type="InterPro" id="IPR038404">
    <property type="entry name" value="TRAP_DctP_sf"/>
</dbReference>
<keyword evidence="7" id="KW-1185">Reference proteome</keyword>
<evidence type="ECO:0000256" key="5">
    <source>
        <dbReference type="SAM" id="SignalP"/>
    </source>
</evidence>
<evidence type="ECO:0000256" key="3">
    <source>
        <dbReference type="ARBA" id="ARBA00022448"/>
    </source>
</evidence>
<dbReference type="GO" id="GO:0055085">
    <property type="term" value="P:transmembrane transport"/>
    <property type="evidence" value="ECO:0007669"/>
    <property type="project" value="InterPro"/>
</dbReference>